<dbReference type="Proteomes" id="UP000800097">
    <property type="component" value="Unassembled WGS sequence"/>
</dbReference>
<sequence>MSFSDTAPLLRSSPPSSRSSSSTTLCSAAFSSSRSSSSTTLSSAADFTKEIDRLRAAARPAIHTRKSSKEHQVALRALTKSWIALPESPHQCQAIMYSSWTRFSCSRVSNLSSDDLKASVLCAPRPTTPDFNPPLFERTYLGADQPDMVGNPEARRILRRPHRRAKSSLNNSWSTVSSSQKDGQSQSTGLRFGKSPIKKPVTISLLTQKMHSPKEEARKPINPIGFFAKAEANEGKPALSASMLPSAFDSDSEDDESEEELRKHIDTPGVLFEANKGKGTLGVSMLPSAFDSDSEDEGSE</sequence>
<dbReference type="AlphaFoldDB" id="A0A6A6JDH2"/>
<feature type="region of interest" description="Disordered" evidence="1">
    <location>
        <begin position="236"/>
        <end position="268"/>
    </location>
</feature>
<name>A0A6A6JDH2_WESOR</name>
<feature type="compositionally biased region" description="Polar residues" evidence="1">
    <location>
        <begin position="180"/>
        <end position="189"/>
    </location>
</feature>
<accession>A0A6A6JDH2</accession>
<reference evidence="2" key="1">
    <citation type="journal article" date="2020" name="Stud. Mycol.">
        <title>101 Dothideomycetes genomes: a test case for predicting lifestyles and emergence of pathogens.</title>
        <authorList>
            <person name="Haridas S."/>
            <person name="Albert R."/>
            <person name="Binder M."/>
            <person name="Bloem J."/>
            <person name="Labutti K."/>
            <person name="Salamov A."/>
            <person name="Andreopoulos B."/>
            <person name="Baker S."/>
            <person name="Barry K."/>
            <person name="Bills G."/>
            <person name="Bluhm B."/>
            <person name="Cannon C."/>
            <person name="Castanera R."/>
            <person name="Culley D."/>
            <person name="Daum C."/>
            <person name="Ezra D."/>
            <person name="Gonzalez J."/>
            <person name="Henrissat B."/>
            <person name="Kuo A."/>
            <person name="Liang C."/>
            <person name="Lipzen A."/>
            <person name="Lutzoni F."/>
            <person name="Magnuson J."/>
            <person name="Mondo S."/>
            <person name="Nolan M."/>
            <person name="Ohm R."/>
            <person name="Pangilinan J."/>
            <person name="Park H.-J."/>
            <person name="Ramirez L."/>
            <person name="Alfaro M."/>
            <person name="Sun H."/>
            <person name="Tritt A."/>
            <person name="Yoshinaga Y."/>
            <person name="Zwiers L.-H."/>
            <person name="Turgeon B."/>
            <person name="Goodwin S."/>
            <person name="Spatafora J."/>
            <person name="Crous P."/>
            <person name="Grigoriev I."/>
        </authorList>
    </citation>
    <scope>NUCLEOTIDE SEQUENCE</scope>
    <source>
        <strain evidence="2">CBS 379.55</strain>
    </source>
</reference>
<feature type="region of interest" description="Disordered" evidence="1">
    <location>
        <begin position="158"/>
        <end position="195"/>
    </location>
</feature>
<evidence type="ECO:0000313" key="3">
    <source>
        <dbReference type="Proteomes" id="UP000800097"/>
    </source>
</evidence>
<evidence type="ECO:0000256" key="1">
    <source>
        <dbReference type="SAM" id="MobiDB-lite"/>
    </source>
</evidence>
<dbReference type="GeneID" id="54546256"/>
<dbReference type="OrthoDB" id="3755745at2759"/>
<dbReference type="RefSeq" id="XP_033651866.1">
    <property type="nucleotide sequence ID" value="XM_033793081.1"/>
</dbReference>
<dbReference type="EMBL" id="ML986503">
    <property type="protein sequence ID" value="KAF2274327.1"/>
    <property type="molecule type" value="Genomic_DNA"/>
</dbReference>
<keyword evidence="3" id="KW-1185">Reference proteome</keyword>
<gene>
    <name evidence="2" type="ORF">EI97DRAFT_126257</name>
</gene>
<organism evidence="2 3">
    <name type="scientific">Westerdykella ornata</name>
    <dbReference type="NCBI Taxonomy" id="318751"/>
    <lineage>
        <taxon>Eukaryota</taxon>
        <taxon>Fungi</taxon>
        <taxon>Dikarya</taxon>
        <taxon>Ascomycota</taxon>
        <taxon>Pezizomycotina</taxon>
        <taxon>Dothideomycetes</taxon>
        <taxon>Pleosporomycetidae</taxon>
        <taxon>Pleosporales</taxon>
        <taxon>Sporormiaceae</taxon>
        <taxon>Westerdykella</taxon>
    </lineage>
</organism>
<evidence type="ECO:0000313" key="2">
    <source>
        <dbReference type="EMBL" id="KAF2274327.1"/>
    </source>
</evidence>
<feature type="compositionally biased region" description="Low complexity" evidence="1">
    <location>
        <begin position="167"/>
        <end position="179"/>
    </location>
</feature>
<proteinExistence type="predicted"/>
<protein>
    <submittedName>
        <fullName evidence="2">Uncharacterized protein</fullName>
    </submittedName>
</protein>
<feature type="compositionally biased region" description="Acidic residues" evidence="1">
    <location>
        <begin position="250"/>
        <end position="259"/>
    </location>
</feature>
<feature type="region of interest" description="Disordered" evidence="1">
    <location>
        <begin position="1"/>
        <end position="23"/>
    </location>
</feature>